<organism evidence="3 4">
    <name type="scientific">Malassezia pachydermatis</name>
    <dbReference type="NCBI Taxonomy" id="77020"/>
    <lineage>
        <taxon>Eukaryota</taxon>
        <taxon>Fungi</taxon>
        <taxon>Dikarya</taxon>
        <taxon>Basidiomycota</taxon>
        <taxon>Ustilaginomycotina</taxon>
        <taxon>Malasseziomycetes</taxon>
        <taxon>Malasseziales</taxon>
        <taxon>Malasseziaceae</taxon>
        <taxon>Malassezia</taxon>
    </lineage>
</organism>
<feature type="signal peptide" evidence="2">
    <location>
        <begin position="1"/>
        <end position="20"/>
    </location>
</feature>
<dbReference type="Proteomes" id="UP000037751">
    <property type="component" value="Unassembled WGS sequence"/>
</dbReference>
<accession>A0A0M8MIS7</accession>
<evidence type="ECO:0000313" key="3">
    <source>
        <dbReference type="EMBL" id="KOS13306.1"/>
    </source>
</evidence>
<comment type="caution">
    <text evidence="3">The sequence shown here is derived from an EMBL/GenBank/DDBJ whole genome shotgun (WGS) entry which is preliminary data.</text>
</comment>
<feature type="compositionally biased region" description="Basic and acidic residues" evidence="1">
    <location>
        <begin position="102"/>
        <end position="122"/>
    </location>
</feature>
<dbReference type="GeneID" id="28726681"/>
<evidence type="ECO:0000313" key="4">
    <source>
        <dbReference type="Proteomes" id="UP000037751"/>
    </source>
</evidence>
<proteinExistence type="predicted"/>
<evidence type="ECO:0000256" key="1">
    <source>
        <dbReference type="SAM" id="MobiDB-lite"/>
    </source>
</evidence>
<keyword evidence="4" id="KW-1185">Reference proteome</keyword>
<protein>
    <submittedName>
        <fullName evidence="3">Uncharacterized protein</fullName>
    </submittedName>
</protein>
<dbReference type="RefSeq" id="XP_017990938.1">
    <property type="nucleotide sequence ID" value="XM_018134806.1"/>
</dbReference>
<feature type="chain" id="PRO_5005818482" evidence="2">
    <location>
        <begin position="21"/>
        <end position="142"/>
    </location>
</feature>
<reference evidence="3 4" key="1">
    <citation type="submission" date="2015-07" db="EMBL/GenBank/DDBJ databases">
        <title>Draft Genome Sequence of Malassezia furfur CBS1878 and Malassezia pachydermatis CBS1879.</title>
        <authorList>
            <person name="Triana S."/>
            <person name="Ohm R."/>
            <person name="Gonzalez A."/>
            <person name="DeCock H."/>
            <person name="Restrepo S."/>
            <person name="Celis A."/>
        </authorList>
    </citation>
    <scope>NUCLEOTIDE SEQUENCE [LARGE SCALE GENOMIC DNA]</scope>
    <source>
        <strain evidence="3 4">CBS 1879</strain>
    </source>
</reference>
<dbReference type="EMBL" id="LGAV01000006">
    <property type="protein sequence ID" value="KOS13306.1"/>
    <property type="molecule type" value="Genomic_DNA"/>
</dbReference>
<feature type="region of interest" description="Disordered" evidence="1">
    <location>
        <begin position="102"/>
        <end position="129"/>
    </location>
</feature>
<gene>
    <name evidence="3" type="ORF">Malapachy_0277</name>
</gene>
<dbReference type="AlphaFoldDB" id="A0A0M8MIS7"/>
<evidence type="ECO:0000256" key="2">
    <source>
        <dbReference type="SAM" id="SignalP"/>
    </source>
</evidence>
<sequence>MHFSGVAFFAFVASAMMVSAAPLGERQYVGPNWNIGQIITHKDNTEVAQEKRQYVGPNWNIGQIITHKDDTDVAQEKRQYVGPNWNIGQIITHKDNTEEGLEKRSGIIVKRQDKPAPVKKEAEEEEKDSNGKWINWNIGMII</sequence>
<dbReference type="VEuPathDB" id="FungiDB:Malapachy_0277"/>
<name>A0A0M8MIS7_9BASI</name>
<keyword evidence="2" id="KW-0732">Signal</keyword>